<comment type="subcellular location">
    <subcellularLocation>
        <location evidence="1">Membrane</location>
        <topology evidence="1">Multi-pass membrane protein</topology>
    </subcellularLocation>
</comment>
<dbReference type="EMBL" id="JAKMXF010000297">
    <property type="protein sequence ID" value="KAI6652715.1"/>
    <property type="molecule type" value="Genomic_DNA"/>
</dbReference>
<dbReference type="PANTHER" id="PTHR24223">
    <property type="entry name" value="ATP-BINDING CASSETTE SUB-FAMILY C"/>
    <property type="match status" value="1"/>
</dbReference>
<sequence>MIFIKGVRRNLKDQDLCKVRQQLRGANINRKIEHDWDFISKHTQTSGNRNTVLILKWILITSVCINFFITGVFMFLEHSLNLIKDLLLAALVTQKMYCNNSYTVLSSSNHSNITTNQLTSPLNLETSICSTTLTACVLIGATFGELVTSNLKTYFDAFSSTYLRIVFESIIYRKLLKIKSKALRDFNVIHLISSDTQIFREGIATLHILWIAPIEVGTVIFFMWNRLELYCSVIPGILFLTIISVIQLSFSKKFKTIRKKMLHYGDKRVDIVQNLVANFNLVRLLAWEEPITKLVYQTKFKEDRFLQKASLIRALKLFFFFIGPTVSIYLTAITYSIISDKEITAGQVNAGFLMFAQLSSTLVLEFNYAIYLIKEVNLSLKRIAALLDSPEYETIKNSRQSDNNELKSKTAEKQNLKNGTSLVQLDKKAFIKICSKSENSHSIIISAGENKNVIGISGNITAGNSDLLLSIFGELDIPENLEIYKKGTVVFVPKEGWLFDGDIKENIIFSEKIDEVWYEKVKKLCGIEEEFKYSNLADSTQVMDEGGIKGPLAMKISIARAIYKKADIYLLDEVFSIIELKPAIKIFKNLITEVLTDKIVLIATNQQEILNLVMFEIKMKNEEIDIICMIQKVLSDDEEIPESGNKVDQLSRRKSLIRNFRMLKQKSINITTTMDMDGIDNWQKIYQVKEDEKVHNISIRTYITYLMSGTNVAVLYFLLILVLLAESGSIISLVGWFFLPPSTPSFSSVRTGNATVNASLIIDNQEWKAYIVVSVFVALSCICYLLLCVMIIFILLRCSDALHDGMFYSVLKAKSSFFLRTPVGTIVNRFIQDIAVCDELLPYHFTFFTVLTFQAVGVIALTFSINQVILIPSIIVIVSLLLIFRWIYLKTSRSVRSLESKLCIPLYSQCNITVNGILTIQSHHCQNKLMSHFIKCQDNYSNAYYSNHLVNIWVGIRVGILGICTLALVTAVILKVHAEEESLSATTLGQMILALWMLKHWMLLSIEVENEMISVQRLLSYRNLPCKAKRDEPIKVDSKWPIDPTIEFDDVIFCFAPYLPNLLQQVSFTINSGETIGIVGKNASAVLAALTCLSEFSGTIKIDNTDITKMDQNVLRDSISLVPIDCMVLPGSLRLNLDPLDKATDNEIWEILEVTELKSLISSLPEQFSFDMSKFNQYFSGGQKKLFSLARALLKKNKLLIIDSAINSLDQDTEDKVHKIIRTHCSGYTVIYLTDRLIKLASCEKIMILDGPTIQEYDTLTNLINNGQSECAKILKSIYNQEAEQFACMANTNKRRRSFSKSLKNFSAFQSINVES</sequence>
<protein>
    <submittedName>
        <fullName evidence="12">Multidrug resistance-associated protein 4</fullName>
    </submittedName>
</protein>
<keyword evidence="3" id="KW-0813">Transport</keyword>
<comment type="similarity">
    <text evidence="2">Belongs to the ABC transporter superfamily. ABCC family. Conjugate transporter (TC 3.A.1.208) subfamily.</text>
</comment>
<name>A0AAV7JWA5_9METZ</name>
<feature type="transmembrane region" description="Helical" evidence="9">
    <location>
        <begin position="868"/>
        <end position="888"/>
    </location>
</feature>
<evidence type="ECO:0000256" key="7">
    <source>
        <dbReference type="ARBA" id="ARBA00022989"/>
    </source>
</evidence>
<dbReference type="Proteomes" id="UP001165289">
    <property type="component" value="Unassembled WGS sequence"/>
</dbReference>
<evidence type="ECO:0000256" key="2">
    <source>
        <dbReference type="ARBA" id="ARBA00009726"/>
    </source>
</evidence>
<evidence type="ECO:0000256" key="5">
    <source>
        <dbReference type="ARBA" id="ARBA00022741"/>
    </source>
</evidence>
<evidence type="ECO:0000256" key="6">
    <source>
        <dbReference type="ARBA" id="ARBA00022840"/>
    </source>
</evidence>
<dbReference type="InterPro" id="IPR027417">
    <property type="entry name" value="P-loop_NTPase"/>
</dbReference>
<dbReference type="InterPro" id="IPR044726">
    <property type="entry name" value="ABCC_6TM_D2"/>
</dbReference>
<dbReference type="CDD" id="cd18580">
    <property type="entry name" value="ABC_6TM_ABCC_D2"/>
    <property type="match status" value="1"/>
</dbReference>
<feature type="transmembrane region" description="Helical" evidence="9">
    <location>
        <begin position="841"/>
        <end position="861"/>
    </location>
</feature>
<evidence type="ECO:0000256" key="3">
    <source>
        <dbReference type="ARBA" id="ARBA00022448"/>
    </source>
</evidence>
<dbReference type="PROSITE" id="PS00211">
    <property type="entry name" value="ABC_TRANSPORTER_1"/>
    <property type="match status" value="1"/>
</dbReference>
<feature type="transmembrane region" description="Helical" evidence="9">
    <location>
        <begin position="714"/>
        <end position="739"/>
    </location>
</feature>
<evidence type="ECO:0000313" key="12">
    <source>
        <dbReference type="EMBL" id="KAI6652715.1"/>
    </source>
</evidence>
<evidence type="ECO:0000313" key="13">
    <source>
        <dbReference type="Proteomes" id="UP001165289"/>
    </source>
</evidence>
<dbReference type="GO" id="GO:0005524">
    <property type="term" value="F:ATP binding"/>
    <property type="evidence" value="ECO:0007669"/>
    <property type="project" value="UniProtKB-KW"/>
</dbReference>
<organism evidence="12 13">
    <name type="scientific">Oopsacas minuta</name>
    <dbReference type="NCBI Taxonomy" id="111878"/>
    <lineage>
        <taxon>Eukaryota</taxon>
        <taxon>Metazoa</taxon>
        <taxon>Porifera</taxon>
        <taxon>Hexactinellida</taxon>
        <taxon>Hexasterophora</taxon>
        <taxon>Lyssacinosida</taxon>
        <taxon>Leucopsacidae</taxon>
        <taxon>Oopsacas</taxon>
    </lineage>
</organism>
<keyword evidence="7 9" id="KW-1133">Transmembrane helix</keyword>
<dbReference type="SUPFAM" id="SSF90123">
    <property type="entry name" value="ABC transporter transmembrane region"/>
    <property type="match status" value="2"/>
</dbReference>
<proteinExistence type="inferred from homology"/>
<feature type="transmembrane region" description="Helical" evidence="9">
    <location>
        <begin position="203"/>
        <end position="224"/>
    </location>
</feature>
<dbReference type="InterPro" id="IPR036640">
    <property type="entry name" value="ABC1_TM_sf"/>
</dbReference>
<dbReference type="SUPFAM" id="SSF52540">
    <property type="entry name" value="P-loop containing nucleoside triphosphate hydrolases"/>
    <property type="match status" value="2"/>
</dbReference>
<dbReference type="PROSITE" id="PS50893">
    <property type="entry name" value="ABC_TRANSPORTER_2"/>
    <property type="match status" value="2"/>
</dbReference>
<feature type="domain" description="ABC transporter" evidence="10">
    <location>
        <begin position="1046"/>
        <end position="1276"/>
    </location>
</feature>
<feature type="domain" description="ABC transmembrane type-1" evidence="11">
    <location>
        <begin position="706"/>
        <end position="998"/>
    </location>
</feature>
<evidence type="ECO:0000256" key="9">
    <source>
        <dbReference type="SAM" id="Phobius"/>
    </source>
</evidence>
<dbReference type="GO" id="GO:0016020">
    <property type="term" value="C:membrane"/>
    <property type="evidence" value="ECO:0007669"/>
    <property type="project" value="UniProtKB-SubCell"/>
</dbReference>
<dbReference type="Gene3D" id="3.40.50.300">
    <property type="entry name" value="P-loop containing nucleotide triphosphate hydrolases"/>
    <property type="match status" value="2"/>
</dbReference>
<comment type="caution">
    <text evidence="12">The sequence shown here is derived from an EMBL/GenBank/DDBJ whole genome shotgun (WGS) entry which is preliminary data.</text>
</comment>
<dbReference type="PROSITE" id="PS50929">
    <property type="entry name" value="ABC_TM1F"/>
    <property type="match status" value="2"/>
</dbReference>
<keyword evidence="5" id="KW-0547">Nucleotide-binding</keyword>
<dbReference type="Pfam" id="PF00005">
    <property type="entry name" value="ABC_tran"/>
    <property type="match status" value="1"/>
</dbReference>
<dbReference type="InterPro" id="IPR003439">
    <property type="entry name" value="ABC_transporter-like_ATP-bd"/>
</dbReference>
<keyword evidence="8 9" id="KW-0472">Membrane</keyword>
<reference evidence="12 13" key="1">
    <citation type="journal article" date="2023" name="BMC Biol.">
        <title>The compact genome of the sponge Oopsacas minuta (Hexactinellida) is lacking key metazoan core genes.</title>
        <authorList>
            <person name="Santini S."/>
            <person name="Schenkelaars Q."/>
            <person name="Jourda C."/>
            <person name="Duchesne M."/>
            <person name="Belahbib H."/>
            <person name="Rocher C."/>
            <person name="Selva M."/>
            <person name="Riesgo A."/>
            <person name="Vervoort M."/>
            <person name="Leys S.P."/>
            <person name="Kodjabachian L."/>
            <person name="Le Bivic A."/>
            <person name="Borchiellini C."/>
            <person name="Claverie J.M."/>
            <person name="Renard E."/>
        </authorList>
    </citation>
    <scope>NUCLEOTIDE SEQUENCE [LARGE SCALE GENOMIC DNA]</scope>
    <source>
        <strain evidence="12">SPO-2</strain>
    </source>
</reference>
<dbReference type="GO" id="GO:0016887">
    <property type="term" value="F:ATP hydrolysis activity"/>
    <property type="evidence" value="ECO:0007669"/>
    <property type="project" value="InterPro"/>
</dbReference>
<evidence type="ECO:0000256" key="1">
    <source>
        <dbReference type="ARBA" id="ARBA00004141"/>
    </source>
</evidence>
<dbReference type="PANTHER" id="PTHR24223:SF456">
    <property type="entry name" value="MULTIDRUG RESISTANCE-ASSOCIATED PROTEIN LETHAL(2)03659"/>
    <property type="match status" value="1"/>
</dbReference>
<feature type="transmembrane region" description="Helical" evidence="9">
    <location>
        <begin position="54"/>
        <end position="76"/>
    </location>
</feature>
<evidence type="ECO:0000259" key="10">
    <source>
        <dbReference type="PROSITE" id="PS50893"/>
    </source>
</evidence>
<dbReference type="InterPro" id="IPR017871">
    <property type="entry name" value="ABC_transporter-like_CS"/>
</dbReference>
<feature type="transmembrane region" description="Helical" evidence="9">
    <location>
        <begin position="952"/>
        <end position="974"/>
    </location>
</feature>
<feature type="domain" description="ABC transmembrane type-1" evidence="11">
    <location>
        <begin position="135"/>
        <end position="362"/>
    </location>
</feature>
<feature type="domain" description="ABC transporter" evidence="10">
    <location>
        <begin position="423"/>
        <end position="646"/>
    </location>
</feature>
<feature type="transmembrane region" description="Helical" evidence="9">
    <location>
        <begin position="769"/>
        <end position="796"/>
    </location>
</feature>
<dbReference type="GO" id="GO:0140359">
    <property type="term" value="F:ABC-type transporter activity"/>
    <property type="evidence" value="ECO:0007669"/>
    <property type="project" value="InterPro"/>
</dbReference>
<accession>A0AAV7JWA5</accession>
<feature type="transmembrane region" description="Helical" evidence="9">
    <location>
        <begin position="317"/>
        <end position="338"/>
    </location>
</feature>
<evidence type="ECO:0000259" key="11">
    <source>
        <dbReference type="PROSITE" id="PS50929"/>
    </source>
</evidence>
<evidence type="ECO:0000256" key="8">
    <source>
        <dbReference type="ARBA" id="ARBA00023136"/>
    </source>
</evidence>
<dbReference type="InterPro" id="IPR050173">
    <property type="entry name" value="ABC_transporter_C-like"/>
</dbReference>
<dbReference type="InterPro" id="IPR011527">
    <property type="entry name" value="ABC1_TM_dom"/>
</dbReference>
<evidence type="ECO:0000256" key="4">
    <source>
        <dbReference type="ARBA" id="ARBA00022692"/>
    </source>
</evidence>
<feature type="transmembrane region" description="Helical" evidence="9">
    <location>
        <begin position="230"/>
        <end position="250"/>
    </location>
</feature>
<dbReference type="Pfam" id="PF00664">
    <property type="entry name" value="ABC_membrane"/>
    <property type="match status" value="2"/>
</dbReference>
<feature type="transmembrane region" description="Helical" evidence="9">
    <location>
        <begin position="350"/>
        <end position="373"/>
    </location>
</feature>
<dbReference type="Gene3D" id="1.20.1560.10">
    <property type="entry name" value="ABC transporter type 1, transmembrane domain"/>
    <property type="match status" value="2"/>
</dbReference>
<keyword evidence="4 9" id="KW-0812">Transmembrane</keyword>
<gene>
    <name evidence="12" type="ORF">LOD99_4101</name>
</gene>
<keyword evidence="13" id="KW-1185">Reference proteome</keyword>
<keyword evidence="6" id="KW-0067">ATP-binding</keyword>